<name>A0A8K0GFY7_IGNLU</name>
<dbReference type="SMART" id="SM00028">
    <property type="entry name" value="TPR"/>
    <property type="match status" value="2"/>
</dbReference>
<accession>A0A8K0GFY7</accession>
<organism evidence="2 3">
    <name type="scientific">Ignelater luminosus</name>
    <name type="common">Cucubano</name>
    <name type="synonym">Pyrophorus luminosus</name>
    <dbReference type="NCBI Taxonomy" id="2038154"/>
    <lineage>
        <taxon>Eukaryota</taxon>
        <taxon>Metazoa</taxon>
        <taxon>Ecdysozoa</taxon>
        <taxon>Arthropoda</taxon>
        <taxon>Hexapoda</taxon>
        <taxon>Insecta</taxon>
        <taxon>Pterygota</taxon>
        <taxon>Neoptera</taxon>
        <taxon>Endopterygota</taxon>
        <taxon>Coleoptera</taxon>
        <taxon>Polyphaga</taxon>
        <taxon>Elateriformia</taxon>
        <taxon>Elateroidea</taxon>
        <taxon>Elateridae</taxon>
        <taxon>Agrypninae</taxon>
        <taxon>Pyrophorini</taxon>
        <taxon>Ignelater</taxon>
    </lineage>
</organism>
<feature type="repeat" description="TPR" evidence="1">
    <location>
        <begin position="41"/>
        <end position="74"/>
    </location>
</feature>
<dbReference type="PANTHER" id="PTHR46512:SF10">
    <property type="entry name" value="FK506-BINDING PROTEIN-LIKE"/>
    <property type="match status" value="1"/>
</dbReference>
<dbReference type="InterPro" id="IPR019734">
    <property type="entry name" value="TPR_rpt"/>
</dbReference>
<dbReference type="Gene3D" id="1.25.40.10">
    <property type="entry name" value="Tetratricopeptide repeat domain"/>
    <property type="match status" value="1"/>
</dbReference>
<dbReference type="PANTHER" id="PTHR46512">
    <property type="entry name" value="PEPTIDYLPROLYL ISOMERASE"/>
    <property type="match status" value="1"/>
</dbReference>
<keyword evidence="3" id="KW-1185">Reference proteome</keyword>
<dbReference type="EMBL" id="VTPC01003933">
    <property type="protein sequence ID" value="KAF2897751.1"/>
    <property type="molecule type" value="Genomic_DNA"/>
</dbReference>
<proteinExistence type="predicted"/>
<dbReference type="SUPFAM" id="SSF48452">
    <property type="entry name" value="TPR-like"/>
    <property type="match status" value="1"/>
</dbReference>
<dbReference type="AlphaFoldDB" id="A0A8K0GFY7"/>
<evidence type="ECO:0000313" key="3">
    <source>
        <dbReference type="Proteomes" id="UP000801492"/>
    </source>
</evidence>
<comment type="caution">
    <text evidence="2">The sequence shown here is derived from an EMBL/GenBank/DDBJ whole genome shotgun (WGS) entry which is preliminary data.</text>
</comment>
<reference evidence="2" key="1">
    <citation type="submission" date="2019-08" db="EMBL/GenBank/DDBJ databases">
        <title>The genome of the North American firefly Photinus pyralis.</title>
        <authorList>
            <consortium name="Photinus pyralis genome working group"/>
            <person name="Fallon T.R."/>
            <person name="Sander Lower S.E."/>
            <person name="Weng J.-K."/>
        </authorList>
    </citation>
    <scope>NUCLEOTIDE SEQUENCE</scope>
    <source>
        <strain evidence="2">TRF0915ILg1</strain>
        <tissue evidence="2">Whole body</tissue>
    </source>
</reference>
<keyword evidence="1" id="KW-0802">TPR repeat</keyword>
<dbReference type="OrthoDB" id="433738at2759"/>
<dbReference type="InterPro" id="IPR011990">
    <property type="entry name" value="TPR-like_helical_dom_sf"/>
</dbReference>
<dbReference type="PROSITE" id="PS50005">
    <property type="entry name" value="TPR"/>
    <property type="match status" value="1"/>
</dbReference>
<dbReference type="InterPro" id="IPR050754">
    <property type="entry name" value="FKBP4/5/8-like"/>
</dbReference>
<sequence length="139" mass="15627">MDASYRFGKGLKILCSIPIEVDEPPEEVDGIKVEVLDQLKAMLYNNLAACYLKHCDYETVLTLCPKVLQLDPNNIKALYKQAVAKCGTHDYEGSQKILLELLRLDPENKAASDKLKLVNVKVAESNARVNAMIKKMFEK</sequence>
<evidence type="ECO:0000313" key="2">
    <source>
        <dbReference type="EMBL" id="KAF2897751.1"/>
    </source>
</evidence>
<evidence type="ECO:0000256" key="1">
    <source>
        <dbReference type="PROSITE-ProRule" id="PRU00339"/>
    </source>
</evidence>
<gene>
    <name evidence="2" type="ORF">ILUMI_08414</name>
</gene>
<dbReference type="Proteomes" id="UP000801492">
    <property type="component" value="Unassembled WGS sequence"/>
</dbReference>
<protein>
    <submittedName>
        <fullName evidence="2">Uncharacterized protein</fullName>
    </submittedName>
</protein>